<feature type="domain" description="DUF4246" evidence="1">
    <location>
        <begin position="108"/>
        <end position="614"/>
    </location>
</feature>
<evidence type="ECO:0000313" key="3">
    <source>
        <dbReference type="Proteomes" id="UP000193411"/>
    </source>
</evidence>
<dbReference type="InterPro" id="IPR025340">
    <property type="entry name" value="DUF4246"/>
</dbReference>
<dbReference type="AlphaFoldDB" id="A0A1Y2HPT6"/>
<accession>A0A1Y2HPT6</accession>
<dbReference type="PANTHER" id="PTHR33119">
    <property type="entry name" value="IFI3P"/>
    <property type="match status" value="1"/>
</dbReference>
<gene>
    <name evidence="2" type="ORF">BCR44DRAFT_1432248</name>
</gene>
<name>A0A1Y2HPT6_9FUNG</name>
<protein>
    <recommendedName>
        <fullName evidence="1">DUF4246 domain-containing protein</fullName>
    </recommendedName>
</protein>
<dbReference type="PANTHER" id="PTHR33119:SF1">
    <property type="entry name" value="FE2OG DIOXYGENASE DOMAIN-CONTAINING PROTEIN"/>
    <property type="match status" value="1"/>
</dbReference>
<keyword evidence="3" id="KW-1185">Reference proteome</keyword>
<dbReference type="EMBL" id="MCFL01000016">
    <property type="protein sequence ID" value="ORZ36615.1"/>
    <property type="molecule type" value="Genomic_DNA"/>
</dbReference>
<dbReference type="Pfam" id="PF14033">
    <property type="entry name" value="DUF4246"/>
    <property type="match status" value="1"/>
</dbReference>
<dbReference type="Proteomes" id="UP000193411">
    <property type="component" value="Unassembled WGS sequence"/>
</dbReference>
<evidence type="ECO:0000259" key="1">
    <source>
        <dbReference type="Pfam" id="PF14033"/>
    </source>
</evidence>
<sequence length="679" mass="76126">MGHPAVSPATDDDKTNEPLIRAVQARLPFLDLFTDLDKVYGGLEHVSKYFELVAYPTVTLVEQQIAAVLNAVRNKRHWASKFRESPTIGATWRRELELQMQERNKHQVLRYAFKELAWQAQHEPLAAGPDNVFALDSIVAETTRLRLVELAAKLEQVPEHKKDWHPNSNNQVLNLVHPSLFPVVYGKTCAFPPDQRANSVQESVAKAGALGAGVVHPPTHVPEPYDKTFVSQRFQWLPAEIQVNAAGTSARFVSYINNLHPDDHAELYEVLGDVFASMVPLFEQALVRIDYPRPIRICTAPDLWYNTVPIESGDSEQESIGSDDDYAGILADQQMRQQTSQHGNAVHNTPCCAEFDRNNDHLPMFAVGGDGDDPMDVDSVGNELSEEEVMTAAEMLNELGSATTESESEDPSMHHVLWDERYEHVYRPNVPRRFVPPAPVHVPTMSPHSQLAGKRLQVIVKLANIHLTPDNPTYPGGSWHVEGMLNESIVATGLYYYAMDNITESRLHFRTFVQPPTVDNNQQEVFEDIFGLDSHGMGYILCQGKGHVTALEGRAVVFPNMYQHKVFPFELADKSRPGYRKILAFFLVDPARSRAGNVLSSAVVPPQQADWLAREYVKDPANPWASKLPLELVELVSDKVGVTLDQAREIRLQLMQERSVSTGMTSKYTYAAAYNLCEH</sequence>
<organism evidence="2 3">
    <name type="scientific">Catenaria anguillulae PL171</name>
    <dbReference type="NCBI Taxonomy" id="765915"/>
    <lineage>
        <taxon>Eukaryota</taxon>
        <taxon>Fungi</taxon>
        <taxon>Fungi incertae sedis</taxon>
        <taxon>Blastocladiomycota</taxon>
        <taxon>Blastocladiomycetes</taxon>
        <taxon>Blastocladiales</taxon>
        <taxon>Catenariaceae</taxon>
        <taxon>Catenaria</taxon>
    </lineage>
</organism>
<proteinExistence type="predicted"/>
<comment type="caution">
    <text evidence="2">The sequence shown here is derived from an EMBL/GenBank/DDBJ whole genome shotgun (WGS) entry which is preliminary data.</text>
</comment>
<dbReference type="OrthoDB" id="415532at2759"/>
<dbReference type="InterPro" id="IPR049192">
    <property type="entry name" value="DUF4246_C"/>
</dbReference>
<dbReference type="STRING" id="765915.A0A1Y2HPT6"/>
<evidence type="ECO:0000313" key="2">
    <source>
        <dbReference type="EMBL" id="ORZ36615.1"/>
    </source>
</evidence>
<reference evidence="2 3" key="1">
    <citation type="submission" date="2016-07" db="EMBL/GenBank/DDBJ databases">
        <title>Pervasive Adenine N6-methylation of Active Genes in Fungi.</title>
        <authorList>
            <consortium name="DOE Joint Genome Institute"/>
            <person name="Mondo S.J."/>
            <person name="Dannebaum R.O."/>
            <person name="Kuo R.C."/>
            <person name="Labutti K."/>
            <person name="Haridas S."/>
            <person name="Kuo A."/>
            <person name="Salamov A."/>
            <person name="Ahrendt S.R."/>
            <person name="Lipzen A."/>
            <person name="Sullivan W."/>
            <person name="Andreopoulos W.B."/>
            <person name="Clum A."/>
            <person name="Lindquist E."/>
            <person name="Daum C."/>
            <person name="Ramamoorthy G.K."/>
            <person name="Gryganskyi A."/>
            <person name="Culley D."/>
            <person name="Magnuson J.K."/>
            <person name="James T.Y."/>
            <person name="O'Malley M.A."/>
            <person name="Stajich J.E."/>
            <person name="Spatafora J.W."/>
            <person name="Visel A."/>
            <person name="Grigoriev I.V."/>
        </authorList>
    </citation>
    <scope>NUCLEOTIDE SEQUENCE [LARGE SCALE GENOMIC DNA]</scope>
    <source>
        <strain evidence="2 3">PL171</strain>
    </source>
</reference>